<comment type="similarity">
    <text evidence="1">Belongs to the HIBADH-related family.</text>
</comment>
<keyword evidence="3" id="KW-0520">NAD</keyword>
<keyword evidence="7" id="KW-1185">Reference proteome</keyword>
<dbReference type="RefSeq" id="WP_069516685.1">
    <property type="nucleotide sequence ID" value="NZ_FOFP01000001.1"/>
</dbReference>
<organism evidence="6 7">
    <name type="scientific">Pseudomonas cuatrocienegasensis</name>
    <dbReference type="NCBI Taxonomy" id="543360"/>
    <lineage>
        <taxon>Bacteria</taxon>
        <taxon>Pseudomonadati</taxon>
        <taxon>Pseudomonadota</taxon>
        <taxon>Gammaproteobacteria</taxon>
        <taxon>Pseudomonadales</taxon>
        <taxon>Pseudomonadaceae</taxon>
        <taxon>Pseudomonas</taxon>
    </lineage>
</organism>
<accession>A0ABY1B2F3</accession>
<dbReference type="InterPro" id="IPR036291">
    <property type="entry name" value="NAD(P)-bd_dom_sf"/>
</dbReference>
<dbReference type="EMBL" id="FOFP01000001">
    <property type="protein sequence ID" value="SEP74899.1"/>
    <property type="molecule type" value="Genomic_DNA"/>
</dbReference>
<sequence length="289" mass="30434">MAQVAFIGLGVMGYPMAGHLARAGHQVRVYNRTESKAQQWVEEYAGDYAATPREAAQGAELVMICVGNDDDLRTVVLGADGALAGMQTGAVLVDHTTASADVARELAACAAERGVGFLDAPVSGGQAGAQNGVLTIMLGGDAASYALAEPVIGAYARMARLMGPVGSGQLTKMVNQICIAGVVQGLAEALHFAQCAELDGQAVIDVISKGAAQSWQMENRHKTMLAGEFDFGFAVDWMRKDLSIVLQEARQNGAQLPMAALVDQFYADVQRMGGGRWDTSSLLTRLKAR</sequence>
<feature type="domain" description="3-hydroxyisobutyrate dehydrogenase-like NAD-binding" evidence="5">
    <location>
        <begin position="166"/>
        <end position="284"/>
    </location>
</feature>
<comment type="caution">
    <text evidence="6">The sequence shown here is derived from an EMBL/GenBank/DDBJ whole genome shotgun (WGS) entry which is preliminary data.</text>
</comment>
<dbReference type="Proteomes" id="UP000198512">
    <property type="component" value="Unassembled WGS sequence"/>
</dbReference>
<dbReference type="PROSITE" id="PS00895">
    <property type="entry name" value="3_HYDROXYISOBUT_DH"/>
    <property type="match status" value="1"/>
</dbReference>
<reference evidence="6 7" key="1">
    <citation type="submission" date="2016-10" db="EMBL/GenBank/DDBJ databases">
        <authorList>
            <person name="Varghese N."/>
            <person name="Submissions S."/>
        </authorList>
    </citation>
    <scope>NUCLEOTIDE SEQUENCE [LARGE SCALE GENOMIC DNA]</scope>
    <source>
        <strain evidence="6 7">CIP 109853</strain>
    </source>
</reference>
<dbReference type="Gene3D" id="3.40.50.720">
    <property type="entry name" value="NAD(P)-binding Rossmann-like Domain"/>
    <property type="match status" value="1"/>
</dbReference>
<keyword evidence="2" id="KW-0560">Oxidoreductase</keyword>
<dbReference type="SUPFAM" id="SSF48179">
    <property type="entry name" value="6-phosphogluconate dehydrogenase C-terminal domain-like"/>
    <property type="match status" value="1"/>
</dbReference>
<dbReference type="InterPro" id="IPR008927">
    <property type="entry name" value="6-PGluconate_DH-like_C_sf"/>
</dbReference>
<dbReference type="Pfam" id="PF14833">
    <property type="entry name" value="NAD_binding_11"/>
    <property type="match status" value="1"/>
</dbReference>
<dbReference type="InterPro" id="IPR013328">
    <property type="entry name" value="6PGD_dom2"/>
</dbReference>
<proteinExistence type="inferred from homology"/>
<evidence type="ECO:0000256" key="1">
    <source>
        <dbReference type="ARBA" id="ARBA00009080"/>
    </source>
</evidence>
<evidence type="ECO:0000256" key="3">
    <source>
        <dbReference type="ARBA" id="ARBA00023027"/>
    </source>
</evidence>
<dbReference type="InterPro" id="IPR006115">
    <property type="entry name" value="6PGDH_NADP-bd"/>
</dbReference>
<dbReference type="Gene3D" id="1.10.1040.10">
    <property type="entry name" value="N-(1-d-carboxylethyl)-l-norvaline Dehydrogenase, domain 2"/>
    <property type="match status" value="1"/>
</dbReference>
<evidence type="ECO:0000259" key="5">
    <source>
        <dbReference type="Pfam" id="PF14833"/>
    </source>
</evidence>
<protein>
    <submittedName>
        <fullName evidence="6">3-hydroxyisobutyrate dehydrogenase</fullName>
    </submittedName>
</protein>
<gene>
    <name evidence="6" type="ORF">SAMN05216600_101501</name>
</gene>
<evidence type="ECO:0000313" key="6">
    <source>
        <dbReference type="EMBL" id="SEP74899.1"/>
    </source>
</evidence>
<feature type="domain" description="6-phosphogluconate dehydrogenase NADP-binding" evidence="4">
    <location>
        <begin position="3"/>
        <end position="160"/>
    </location>
</feature>
<dbReference type="PANTHER" id="PTHR43060:SF15">
    <property type="entry name" value="3-HYDROXYISOBUTYRATE DEHYDROGENASE-LIKE 1, MITOCHONDRIAL-RELATED"/>
    <property type="match status" value="1"/>
</dbReference>
<dbReference type="SUPFAM" id="SSF51735">
    <property type="entry name" value="NAD(P)-binding Rossmann-fold domains"/>
    <property type="match status" value="1"/>
</dbReference>
<dbReference type="PIRSF" id="PIRSF000103">
    <property type="entry name" value="HIBADH"/>
    <property type="match status" value="1"/>
</dbReference>
<dbReference type="Pfam" id="PF03446">
    <property type="entry name" value="NAD_binding_2"/>
    <property type="match status" value="1"/>
</dbReference>
<dbReference type="PANTHER" id="PTHR43060">
    <property type="entry name" value="3-HYDROXYISOBUTYRATE DEHYDROGENASE-LIKE 1, MITOCHONDRIAL-RELATED"/>
    <property type="match status" value="1"/>
</dbReference>
<name>A0ABY1B2F3_9PSED</name>
<evidence type="ECO:0000313" key="7">
    <source>
        <dbReference type="Proteomes" id="UP000198512"/>
    </source>
</evidence>
<dbReference type="InterPro" id="IPR002204">
    <property type="entry name" value="3-OH-isobutyrate_DH-rel_CS"/>
</dbReference>
<dbReference type="InterPro" id="IPR015815">
    <property type="entry name" value="HIBADH-related"/>
</dbReference>
<dbReference type="InterPro" id="IPR029154">
    <property type="entry name" value="HIBADH-like_NADP-bd"/>
</dbReference>
<evidence type="ECO:0000259" key="4">
    <source>
        <dbReference type="Pfam" id="PF03446"/>
    </source>
</evidence>
<evidence type="ECO:0000256" key="2">
    <source>
        <dbReference type="ARBA" id="ARBA00023002"/>
    </source>
</evidence>